<dbReference type="PANTHER" id="PTHR42852">
    <property type="entry name" value="THIOL:DISULFIDE INTERCHANGE PROTEIN DSBE"/>
    <property type="match status" value="1"/>
</dbReference>
<keyword evidence="1" id="KW-0812">Transmembrane</keyword>
<accession>A0ABP3BC88</accession>
<organism evidence="3 4">
    <name type="scientific">Xylanibacter oryzae DSM 17970</name>
    <dbReference type="NCBI Taxonomy" id="915438"/>
    <lineage>
        <taxon>Bacteria</taxon>
        <taxon>Pseudomonadati</taxon>
        <taxon>Bacteroidota</taxon>
        <taxon>Bacteroidia</taxon>
        <taxon>Bacteroidales</taxon>
        <taxon>Prevotellaceae</taxon>
        <taxon>Xylanibacter</taxon>
    </lineage>
</organism>
<feature type="domain" description="Thioredoxin" evidence="2">
    <location>
        <begin position="33"/>
        <end position="165"/>
    </location>
</feature>
<protein>
    <submittedName>
        <fullName evidence="3">Peroxiredoxin</fullName>
    </submittedName>
</protein>
<evidence type="ECO:0000313" key="3">
    <source>
        <dbReference type="EMBL" id="EXG77746.1"/>
    </source>
</evidence>
<dbReference type="RefSeq" id="WP_036875992.1">
    <property type="nucleotide sequence ID" value="NZ_KK073873.1"/>
</dbReference>
<reference evidence="3" key="1">
    <citation type="submission" date="2013-07" db="EMBL/GenBank/DDBJ databases">
        <authorList>
            <consortium name="DOE Joint Genome Institute"/>
            <person name="Anderson I."/>
            <person name="Huntemann M."/>
            <person name="Han J."/>
            <person name="Chen A."/>
            <person name="Kyrpides N."/>
            <person name="Mavromatis K."/>
            <person name="Markowitz V."/>
            <person name="Palaniappan K."/>
            <person name="Ivanova N."/>
            <person name="Schaumberg A."/>
            <person name="Pati A."/>
            <person name="Liolios K."/>
            <person name="Nordberg H.P."/>
            <person name="Cantor M.N."/>
            <person name="Hua S.X."/>
            <person name="Woyke T."/>
        </authorList>
    </citation>
    <scope>NUCLEOTIDE SEQUENCE [LARGE SCALE GENOMIC DNA]</scope>
    <source>
        <strain evidence="3">DSM 17970</strain>
    </source>
</reference>
<name>A0ABP3BC88_9BACT</name>
<dbReference type="InterPro" id="IPR036249">
    <property type="entry name" value="Thioredoxin-like_sf"/>
</dbReference>
<dbReference type="Gene3D" id="3.40.30.10">
    <property type="entry name" value="Glutaredoxin"/>
    <property type="match status" value="1"/>
</dbReference>
<dbReference type="PANTHER" id="PTHR42852:SF13">
    <property type="entry name" value="PROTEIN DIPZ"/>
    <property type="match status" value="1"/>
</dbReference>
<keyword evidence="1" id="KW-1133">Transmembrane helix</keyword>
<feature type="transmembrane region" description="Helical" evidence="1">
    <location>
        <begin position="6"/>
        <end position="25"/>
    </location>
</feature>
<evidence type="ECO:0000256" key="1">
    <source>
        <dbReference type="SAM" id="Phobius"/>
    </source>
</evidence>
<gene>
    <name evidence="3" type="ORF">XylorDRAFT_0091</name>
</gene>
<dbReference type="Pfam" id="PF00578">
    <property type="entry name" value="AhpC-TSA"/>
    <property type="match status" value="1"/>
</dbReference>
<dbReference type="Proteomes" id="UP000243438">
    <property type="component" value="Unassembled WGS sequence"/>
</dbReference>
<dbReference type="InterPro" id="IPR013766">
    <property type="entry name" value="Thioredoxin_domain"/>
</dbReference>
<keyword evidence="4" id="KW-1185">Reference proteome</keyword>
<keyword evidence="1" id="KW-0472">Membrane</keyword>
<dbReference type="SUPFAM" id="SSF52833">
    <property type="entry name" value="Thioredoxin-like"/>
    <property type="match status" value="1"/>
</dbReference>
<comment type="caution">
    <text evidence="3">The sequence shown here is derived from an EMBL/GenBank/DDBJ whole genome shotgun (WGS) entry which is preliminary data.</text>
</comment>
<sequence>MRKVYVGIFLSILTFTISLVIYVLVHRQHDLYSSVNEKCLNSKIKDINARELKKYIKYSKKTLLFFGNSDCDYCQNEISYIENHAYKFENRYNLIFVSFETTDVLKEFASKNKLNDFFIVSDEKCELMDKYKVKGFPTLFLFSTKGKIIMSHNGAAINTLKMFIR</sequence>
<evidence type="ECO:0000259" key="2">
    <source>
        <dbReference type="PROSITE" id="PS51352"/>
    </source>
</evidence>
<dbReference type="InterPro" id="IPR050553">
    <property type="entry name" value="Thioredoxin_ResA/DsbE_sf"/>
</dbReference>
<dbReference type="InterPro" id="IPR000866">
    <property type="entry name" value="AhpC/TSA"/>
</dbReference>
<proteinExistence type="predicted"/>
<evidence type="ECO:0000313" key="4">
    <source>
        <dbReference type="Proteomes" id="UP000243438"/>
    </source>
</evidence>
<dbReference type="CDD" id="cd02966">
    <property type="entry name" value="TlpA_like_family"/>
    <property type="match status" value="1"/>
</dbReference>
<dbReference type="PROSITE" id="PS51352">
    <property type="entry name" value="THIOREDOXIN_2"/>
    <property type="match status" value="1"/>
</dbReference>
<dbReference type="EMBL" id="JFBS01000001">
    <property type="protein sequence ID" value="EXG77746.1"/>
    <property type="molecule type" value="Genomic_DNA"/>
</dbReference>